<dbReference type="AlphaFoldDB" id="A0A7C2N9F3"/>
<sequence length="83" mass="9505">MLLRIYKPQVGINPRSCPSPPAPETVLLKGGDPPPGVPRRCQQSVSGEESGRGRRRERKRGREGEIKRWGKRNRTYNHFPFPQ</sequence>
<evidence type="ECO:0000256" key="1">
    <source>
        <dbReference type="SAM" id="MobiDB-lite"/>
    </source>
</evidence>
<accession>A0A7C2N9F3</accession>
<proteinExistence type="predicted"/>
<protein>
    <submittedName>
        <fullName evidence="2">Uncharacterized protein</fullName>
    </submittedName>
</protein>
<gene>
    <name evidence="2" type="ORF">ENN70_01890</name>
</gene>
<feature type="region of interest" description="Disordered" evidence="1">
    <location>
        <begin position="11"/>
        <end position="83"/>
    </location>
</feature>
<comment type="caution">
    <text evidence="2">The sequence shown here is derived from an EMBL/GenBank/DDBJ whole genome shotgun (WGS) entry which is preliminary data.</text>
</comment>
<organism evidence="2">
    <name type="scientific">Archaeoglobus fulgidus</name>
    <dbReference type="NCBI Taxonomy" id="2234"/>
    <lineage>
        <taxon>Archaea</taxon>
        <taxon>Methanobacteriati</taxon>
        <taxon>Methanobacteriota</taxon>
        <taxon>Archaeoglobi</taxon>
        <taxon>Archaeoglobales</taxon>
        <taxon>Archaeoglobaceae</taxon>
        <taxon>Archaeoglobus</taxon>
    </lineage>
</organism>
<reference evidence="2" key="1">
    <citation type="journal article" date="2020" name="mSystems">
        <title>Genome- and Community-Level Interaction Insights into Carbon Utilization and Element Cycling Functions of Hydrothermarchaeota in Hydrothermal Sediment.</title>
        <authorList>
            <person name="Zhou Z."/>
            <person name="Liu Y."/>
            <person name="Xu W."/>
            <person name="Pan J."/>
            <person name="Luo Z.H."/>
            <person name="Li M."/>
        </authorList>
    </citation>
    <scope>NUCLEOTIDE SEQUENCE [LARGE SCALE GENOMIC DNA]</scope>
    <source>
        <strain evidence="2">SpSt-12</strain>
    </source>
</reference>
<name>A0A7C2N9F3_ARCFL</name>
<dbReference type="EMBL" id="DSCQ01000025">
    <property type="protein sequence ID" value="HET20860.1"/>
    <property type="molecule type" value="Genomic_DNA"/>
</dbReference>
<evidence type="ECO:0000313" key="2">
    <source>
        <dbReference type="EMBL" id="HET20860.1"/>
    </source>
</evidence>